<dbReference type="EMBL" id="CP119880">
    <property type="protein sequence ID" value="WFD35969.1"/>
    <property type="molecule type" value="Genomic_DNA"/>
</dbReference>
<reference evidence="3" key="1">
    <citation type="submission" date="2023-03" db="EMBL/GenBank/DDBJ databases">
        <title>Mating type loci evolution in Malassezia.</title>
        <authorList>
            <person name="Coelho M.A."/>
        </authorList>
    </citation>
    <scope>NUCLEOTIDE SEQUENCE</scope>
    <source>
        <strain evidence="3">CBS 11721</strain>
    </source>
</reference>
<evidence type="ECO:0000256" key="1">
    <source>
        <dbReference type="SAM" id="Phobius"/>
    </source>
</evidence>
<keyword evidence="1" id="KW-0472">Membrane</keyword>
<dbReference type="PANTHER" id="PTHR35393:SF1">
    <property type="entry name" value="SNOAL-LIKE DOMAIN-CONTAINING PROTEIN"/>
    <property type="match status" value="1"/>
</dbReference>
<name>A0AAF0J7R3_9BASI</name>
<dbReference type="InterPro" id="IPR057514">
    <property type="entry name" value="NTF2_SigF"/>
</dbReference>
<dbReference type="AlphaFoldDB" id="A0AAF0J7R3"/>
<organism evidence="3 4">
    <name type="scientific">Malassezia cuniculi</name>
    <dbReference type="NCBI Taxonomy" id="948313"/>
    <lineage>
        <taxon>Eukaryota</taxon>
        <taxon>Fungi</taxon>
        <taxon>Dikarya</taxon>
        <taxon>Basidiomycota</taxon>
        <taxon>Ustilaginomycotina</taxon>
        <taxon>Malasseziomycetes</taxon>
        <taxon>Malasseziales</taxon>
        <taxon>Malasseziaceae</taxon>
        <taxon>Malassezia</taxon>
    </lineage>
</organism>
<evidence type="ECO:0000313" key="4">
    <source>
        <dbReference type="Proteomes" id="UP001219933"/>
    </source>
</evidence>
<protein>
    <recommendedName>
        <fullName evidence="2">SigF-like NTF2-like domain-containing protein</fullName>
    </recommendedName>
</protein>
<dbReference type="PANTHER" id="PTHR35393">
    <property type="entry name" value="CHROMOSOME 1, WHOLE GENOME SHOTGUN SEQUENCE"/>
    <property type="match status" value="1"/>
</dbReference>
<feature type="domain" description="SigF-like NTF2-like" evidence="2">
    <location>
        <begin position="1"/>
        <end position="97"/>
    </location>
</feature>
<evidence type="ECO:0000313" key="3">
    <source>
        <dbReference type="EMBL" id="WFD35969.1"/>
    </source>
</evidence>
<feature type="transmembrane region" description="Helical" evidence="1">
    <location>
        <begin position="135"/>
        <end position="154"/>
    </location>
</feature>
<dbReference type="Proteomes" id="UP001219933">
    <property type="component" value="Chromosome 4"/>
</dbReference>
<proteinExistence type="predicted"/>
<accession>A0AAF0J7R3</accession>
<keyword evidence="1" id="KW-0812">Transmembrane</keyword>
<gene>
    <name evidence="3" type="ORF">MCUN1_002840</name>
</gene>
<keyword evidence="1" id="KW-1133">Transmembrane helix</keyword>
<evidence type="ECO:0000259" key="2">
    <source>
        <dbReference type="Pfam" id="PF24840"/>
    </source>
</evidence>
<keyword evidence="4" id="KW-1185">Reference proteome</keyword>
<sequence length="159" mass="18414">MEDPKRDITDVVKGLVSAKNANEQRDTLQHYFLPDASFDHPLCAVSSYSNSRDTGILPIYQWLRIFFKDTLVVVDQIAFDEDSGQLYFRATQTLRAPILNDKKYYVQSQQDYYSFQELPGKFFPMTSVLIEVTKLFIGFFIAVLATIIQLLGVWRVKRD</sequence>
<dbReference type="Pfam" id="PF24840">
    <property type="entry name" value="NTF2_SigF"/>
    <property type="match status" value="2"/>
</dbReference>
<feature type="domain" description="SigF-like NTF2-like" evidence="2">
    <location>
        <begin position="100"/>
        <end position="153"/>
    </location>
</feature>